<dbReference type="RefSeq" id="WP_007707924.1">
    <property type="nucleotide sequence ID" value="NZ_JAWRJJ010000474.1"/>
</dbReference>
<evidence type="ECO:0000313" key="2">
    <source>
        <dbReference type="Proteomes" id="UP000283880"/>
    </source>
</evidence>
<dbReference type="SUPFAM" id="SSF56784">
    <property type="entry name" value="HAD-like"/>
    <property type="match status" value="1"/>
</dbReference>
<dbReference type="InterPro" id="IPR023214">
    <property type="entry name" value="HAD_sf"/>
</dbReference>
<gene>
    <name evidence="1" type="ORF">DWV29_16385</name>
</gene>
<sequence>MKAIQIVAFDLDGTLLDSDKNISERNIRALARCAEKGIYVVPTTGRPTDGVPKRIRELPGVRYAITTNGGAIVDLETGEQLMSCTLSPEKAVELLEITREFDVMADPYIGGRAVTEERCMARLHHYGLSEAMQTMVHDTRDVVSDVVEYVSQVGKGVEKINIFFADIADRAPLRCRLERESGIAITAAMVNNLELNDENATKGNGLMWLADYLGVDREATMAIGDGENDVSMIRMAGVGVAMDNALDLVKQYADEITLTNDEDGVAAVIERLIG</sequence>
<dbReference type="Gene3D" id="3.40.50.1000">
    <property type="entry name" value="HAD superfamily/HAD-like"/>
    <property type="match status" value="1"/>
</dbReference>
<dbReference type="NCBIfam" id="TIGR01484">
    <property type="entry name" value="HAD-SF-IIB"/>
    <property type="match status" value="1"/>
</dbReference>
<dbReference type="SFLD" id="SFLDS00003">
    <property type="entry name" value="Haloacid_Dehalogenase"/>
    <property type="match status" value="1"/>
</dbReference>
<dbReference type="SFLD" id="SFLDG01140">
    <property type="entry name" value="C2.B:_Phosphomannomutase_and_P"/>
    <property type="match status" value="1"/>
</dbReference>
<protein>
    <submittedName>
        <fullName evidence="1">Cof-type HAD-IIB family hydrolase</fullName>
    </submittedName>
</protein>
<dbReference type="GO" id="GO:0016791">
    <property type="term" value="F:phosphatase activity"/>
    <property type="evidence" value="ECO:0007669"/>
    <property type="project" value="TreeGrafter"/>
</dbReference>
<comment type="caution">
    <text evidence="1">The sequence shown here is derived from an EMBL/GenBank/DDBJ whole genome shotgun (WGS) entry which is preliminary data.</text>
</comment>
<proteinExistence type="predicted"/>
<evidence type="ECO:0000313" key="1">
    <source>
        <dbReference type="EMBL" id="RGX27907.1"/>
    </source>
</evidence>
<name>A0A413FDB7_9FIRM</name>
<keyword evidence="1" id="KW-0378">Hydrolase</keyword>
<dbReference type="PANTHER" id="PTHR10000">
    <property type="entry name" value="PHOSPHOSERINE PHOSPHATASE"/>
    <property type="match status" value="1"/>
</dbReference>
<reference evidence="1 2" key="1">
    <citation type="submission" date="2018-08" db="EMBL/GenBank/DDBJ databases">
        <title>A genome reference for cultivated species of the human gut microbiota.</title>
        <authorList>
            <person name="Zou Y."/>
            <person name="Xue W."/>
            <person name="Luo G."/>
        </authorList>
    </citation>
    <scope>NUCLEOTIDE SEQUENCE [LARGE SCALE GENOMIC DNA]</scope>
    <source>
        <strain evidence="1 2">AF04-15</strain>
    </source>
</reference>
<dbReference type="InterPro" id="IPR006379">
    <property type="entry name" value="HAD-SF_hydro_IIB"/>
</dbReference>
<dbReference type="Proteomes" id="UP000283880">
    <property type="component" value="Unassembled WGS sequence"/>
</dbReference>
<dbReference type="EMBL" id="QSBM01000012">
    <property type="protein sequence ID" value="RGX27907.1"/>
    <property type="molecule type" value="Genomic_DNA"/>
</dbReference>
<dbReference type="OrthoDB" id="9781413at2"/>
<dbReference type="Gene3D" id="3.30.1240.10">
    <property type="match status" value="1"/>
</dbReference>
<dbReference type="PROSITE" id="PS01229">
    <property type="entry name" value="COF_2"/>
    <property type="match status" value="1"/>
</dbReference>
<dbReference type="Pfam" id="PF08282">
    <property type="entry name" value="Hydrolase_3"/>
    <property type="match status" value="1"/>
</dbReference>
<accession>A0A413FDB7</accession>
<dbReference type="PANTHER" id="PTHR10000:SF8">
    <property type="entry name" value="HAD SUPERFAMILY HYDROLASE-LIKE, TYPE 3"/>
    <property type="match status" value="1"/>
</dbReference>
<dbReference type="CDD" id="cd07516">
    <property type="entry name" value="HAD_Pase"/>
    <property type="match status" value="1"/>
</dbReference>
<dbReference type="AlphaFoldDB" id="A0A413FDB7"/>
<dbReference type="InterPro" id="IPR036412">
    <property type="entry name" value="HAD-like_sf"/>
</dbReference>
<organism evidence="1 2">
    <name type="scientific">Enterocloster asparagiformis</name>
    <dbReference type="NCBI Taxonomy" id="333367"/>
    <lineage>
        <taxon>Bacteria</taxon>
        <taxon>Bacillati</taxon>
        <taxon>Bacillota</taxon>
        <taxon>Clostridia</taxon>
        <taxon>Lachnospirales</taxon>
        <taxon>Lachnospiraceae</taxon>
        <taxon>Enterocloster</taxon>
    </lineage>
</organism>
<dbReference type="GO" id="GO:0005829">
    <property type="term" value="C:cytosol"/>
    <property type="evidence" value="ECO:0007669"/>
    <property type="project" value="TreeGrafter"/>
</dbReference>
<dbReference type="InterPro" id="IPR000150">
    <property type="entry name" value="Cof"/>
</dbReference>
<dbReference type="GO" id="GO:0000287">
    <property type="term" value="F:magnesium ion binding"/>
    <property type="evidence" value="ECO:0007669"/>
    <property type="project" value="TreeGrafter"/>
</dbReference>
<dbReference type="NCBIfam" id="TIGR00099">
    <property type="entry name" value="Cof-subfamily"/>
    <property type="match status" value="1"/>
</dbReference>